<feature type="repeat" description="WD" evidence="3">
    <location>
        <begin position="445"/>
        <end position="486"/>
    </location>
</feature>
<dbReference type="CDD" id="cd00200">
    <property type="entry name" value="WD40"/>
    <property type="match status" value="1"/>
</dbReference>
<dbReference type="InterPro" id="IPR019775">
    <property type="entry name" value="WD40_repeat_CS"/>
</dbReference>
<evidence type="ECO:0000313" key="7">
    <source>
        <dbReference type="Proteomes" id="UP000008206"/>
    </source>
</evidence>
<keyword evidence="4" id="KW-0175">Coiled coil</keyword>
<dbReference type="RefSeq" id="WP_013325749.1">
    <property type="nucleotide sequence ID" value="NC_014503.1"/>
</dbReference>
<keyword evidence="6" id="KW-0614">Plasmid</keyword>
<dbReference type="PRINTS" id="PR00320">
    <property type="entry name" value="GPROTEINBRPT"/>
</dbReference>
<proteinExistence type="predicted"/>
<dbReference type="PROSITE" id="PS50294">
    <property type="entry name" value="WD_REPEATS_REGION"/>
    <property type="match status" value="4"/>
</dbReference>
<dbReference type="Pfam" id="PF00400">
    <property type="entry name" value="WD40"/>
    <property type="match status" value="6"/>
</dbReference>
<evidence type="ECO:0000256" key="4">
    <source>
        <dbReference type="SAM" id="Coils"/>
    </source>
</evidence>
<dbReference type="InterPro" id="IPR020472">
    <property type="entry name" value="WD40_PAC1"/>
</dbReference>
<dbReference type="KEGG" id="cyj:Cyan7822_6678"/>
<dbReference type="PANTHER" id="PTHR44129">
    <property type="entry name" value="WD REPEAT-CONTAINING PROTEIN POP1"/>
    <property type="match status" value="1"/>
</dbReference>
<dbReference type="Proteomes" id="UP000008206">
    <property type="component" value="Plasmid Cy782204"/>
</dbReference>
<feature type="repeat" description="WD" evidence="3">
    <location>
        <begin position="338"/>
        <end position="362"/>
    </location>
</feature>
<dbReference type="InterPro" id="IPR050349">
    <property type="entry name" value="WD_LIS1/nudF_dynein_reg"/>
</dbReference>
<dbReference type="HOGENOM" id="CLU_450354_0_0_3"/>
<evidence type="ECO:0000256" key="2">
    <source>
        <dbReference type="ARBA" id="ARBA00022737"/>
    </source>
</evidence>
<feature type="repeat" description="WD" evidence="3">
    <location>
        <begin position="571"/>
        <end position="606"/>
    </location>
</feature>
<evidence type="ECO:0000256" key="3">
    <source>
        <dbReference type="PROSITE-ProRule" id="PRU00221"/>
    </source>
</evidence>
<dbReference type="Gene3D" id="2.130.10.10">
    <property type="entry name" value="YVTN repeat-like/Quinoprotein amine dehydrogenase"/>
    <property type="match status" value="3"/>
</dbReference>
<dbReference type="AlphaFoldDB" id="E0UNU7"/>
<sequence>MEQQEQELIKRLIELEKKFQALEKALEEGSHPWGMLKASRVVGGVIGEKLSMLNITSEQLVDLYQDCPQVLAAVAIKVSLMSQSYENPLAGEICLEKTGNGNYWVIGTEAENFWLVPKDTIKINAQMMKTVESLFKCEGYQASQTKEFTLIQAAQVSRSPDGEQWVLEELGILDFRDRSVGSQLREELTQMREERLQIGFQLKQLNQDFWYFKHELGQLIEMRPGEVDSLQEQLMIATQERDELKMKVEELQQQLMIVSKERLKLERKVEQLFELMSKSQPIPSQELEIEQEEQESEPSEDLSKKWKRVELVQTLEKHTDSVRTLAVGCWKESEETHRIIASGGYDNTIRLWNWQTGELIETVSVAARVNKLAISPIAPILVSGSDLRYLQVWDLLKDETKFLKRHSDRILAVVISPDGKTLASGGADKKLNIWNLPSGEFRQTLTEEDSAICCLAISSDGKILVSSNGNNTIKRWNLETGKLEKSLGTYMGLIWDLAISPAENILACGCRDRLVKVLNLTTGEMLHQLRGHSKEVYAVAFSPDGQTLASGSFDNTVKLWRVKTGELLCTLTGHQSDVYGVAFSPDGRFLVSGGRDKLIKIWKPMF</sequence>
<feature type="region of interest" description="Disordered" evidence="5">
    <location>
        <begin position="283"/>
        <end position="302"/>
    </location>
</feature>
<dbReference type="PROSITE" id="PS00678">
    <property type="entry name" value="WD_REPEATS_1"/>
    <property type="match status" value="1"/>
</dbReference>
<dbReference type="InterPro" id="IPR036322">
    <property type="entry name" value="WD40_repeat_dom_sf"/>
</dbReference>
<feature type="repeat" description="WD" evidence="3">
    <location>
        <begin position="529"/>
        <end position="570"/>
    </location>
</feature>
<gene>
    <name evidence="6" type="ordered locus">Cyan7822_6678</name>
</gene>
<name>E0UNU7_GLOV7</name>
<dbReference type="InterPro" id="IPR015943">
    <property type="entry name" value="WD40/YVTN_repeat-like_dom_sf"/>
</dbReference>
<keyword evidence="7" id="KW-1185">Reference proteome</keyword>
<evidence type="ECO:0000256" key="5">
    <source>
        <dbReference type="SAM" id="MobiDB-lite"/>
    </source>
</evidence>
<keyword evidence="2" id="KW-0677">Repeat</keyword>
<evidence type="ECO:0000256" key="1">
    <source>
        <dbReference type="ARBA" id="ARBA00022574"/>
    </source>
</evidence>
<dbReference type="SUPFAM" id="SSF50978">
    <property type="entry name" value="WD40 repeat-like"/>
    <property type="match status" value="1"/>
</dbReference>
<reference evidence="7" key="1">
    <citation type="journal article" date="2011" name="MBio">
        <title>Novel metabolic attributes of the genus Cyanothece, comprising a group of unicellular nitrogen-fixing Cyanobacteria.</title>
        <authorList>
            <person name="Bandyopadhyay A."/>
            <person name="Elvitigala T."/>
            <person name="Welsh E."/>
            <person name="Stockel J."/>
            <person name="Liberton M."/>
            <person name="Min H."/>
            <person name="Sherman L.A."/>
            <person name="Pakrasi H.B."/>
        </authorList>
    </citation>
    <scope>NUCLEOTIDE SEQUENCE [LARGE SCALE GENOMIC DNA]</scope>
    <source>
        <strain evidence="7">PCC 7822</strain>
        <plasmid evidence="7">Cy782204</plasmid>
    </source>
</reference>
<accession>E0UNU7</accession>
<dbReference type="eggNOG" id="COG2319">
    <property type="taxonomic scope" value="Bacteria"/>
</dbReference>
<feature type="coiled-coil region" evidence="4">
    <location>
        <begin position="227"/>
        <end position="268"/>
    </location>
</feature>
<geneLocation type="plasmid" evidence="6 7">
    <name>Cy782204</name>
</geneLocation>
<dbReference type="EMBL" id="CP002202">
    <property type="protein sequence ID" value="ADN18627.1"/>
    <property type="molecule type" value="Genomic_DNA"/>
</dbReference>
<feature type="repeat" description="WD" evidence="3">
    <location>
        <begin position="403"/>
        <end position="444"/>
    </location>
</feature>
<protein>
    <submittedName>
        <fullName evidence="6">WD40 repeat, subgroup</fullName>
    </submittedName>
</protein>
<dbReference type="InterPro" id="IPR001680">
    <property type="entry name" value="WD40_rpt"/>
</dbReference>
<evidence type="ECO:0000313" key="6">
    <source>
        <dbReference type="EMBL" id="ADN18627.1"/>
    </source>
</evidence>
<dbReference type="OrthoDB" id="434800at2"/>
<dbReference type="PROSITE" id="PS50082">
    <property type="entry name" value="WD_REPEATS_2"/>
    <property type="match status" value="5"/>
</dbReference>
<keyword evidence="1 3" id="KW-0853">WD repeat</keyword>
<organism evidence="6 7">
    <name type="scientific">Gloeothece verrucosa (strain PCC 7822)</name>
    <name type="common">Cyanothece sp. (strain PCC 7822)</name>
    <dbReference type="NCBI Taxonomy" id="497965"/>
    <lineage>
        <taxon>Bacteria</taxon>
        <taxon>Bacillati</taxon>
        <taxon>Cyanobacteriota</taxon>
        <taxon>Cyanophyceae</taxon>
        <taxon>Oscillatoriophycideae</taxon>
        <taxon>Chroococcales</taxon>
        <taxon>Aphanothecaceae</taxon>
        <taxon>Gloeothece</taxon>
        <taxon>Gloeothece verrucosa</taxon>
    </lineage>
</organism>
<dbReference type="SMART" id="SM00320">
    <property type="entry name" value="WD40"/>
    <property type="match status" value="7"/>
</dbReference>
<feature type="compositionally biased region" description="Acidic residues" evidence="5">
    <location>
        <begin position="287"/>
        <end position="300"/>
    </location>
</feature>